<name>A0ACB5TBP3_AMBMO</name>
<comment type="caution">
    <text evidence="1">The sequence shown here is derived from an EMBL/GenBank/DDBJ whole genome shotgun (WGS) entry which is preliminary data.</text>
</comment>
<evidence type="ECO:0000313" key="1">
    <source>
        <dbReference type="EMBL" id="GME85185.1"/>
    </source>
</evidence>
<reference evidence="1" key="1">
    <citation type="submission" date="2023-04" db="EMBL/GenBank/DDBJ databases">
        <title>Ambrosiozyma monospora NBRC 10751.</title>
        <authorList>
            <person name="Ichikawa N."/>
            <person name="Sato H."/>
            <person name="Tonouchi N."/>
        </authorList>
    </citation>
    <scope>NUCLEOTIDE SEQUENCE</scope>
    <source>
        <strain evidence="1">NBRC 10751</strain>
    </source>
</reference>
<dbReference type="Proteomes" id="UP001165064">
    <property type="component" value="Unassembled WGS sequence"/>
</dbReference>
<evidence type="ECO:0000313" key="2">
    <source>
        <dbReference type="Proteomes" id="UP001165064"/>
    </source>
</evidence>
<proteinExistence type="predicted"/>
<gene>
    <name evidence="1" type="ORF">Amon02_000744000</name>
</gene>
<accession>A0ACB5TBP3</accession>
<organism evidence="1 2">
    <name type="scientific">Ambrosiozyma monospora</name>
    <name type="common">Yeast</name>
    <name type="synonym">Endomycopsis monosporus</name>
    <dbReference type="NCBI Taxonomy" id="43982"/>
    <lineage>
        <taxon>Eukaryota</taxon>
        <taxon>Fungi</taxon>
        <taxon>Dikarya</taxon>
        <taxon>Ascomycota</taxon>
        <taxon>Saccharomycotina</taxon>
        <taxon>Pichiomycetes</taxon>
        <taxon>Pichiales</taxon>
        <taxon>Pichiaceae</taxon>
        <taxon>Ambrosiozyma</taxon>
    </lineage>
</organism>
<sequence length="483" mass="51857">MSSGELGTRGSASTKKTSASSSSSDFSKTAGFYGITTIDTDTAVKDSVAPIIESVEGADSIPKKINTYAVIARLDAYKPQRQKHYPDCPGTKIVNGEPFENPCTRKPTYGKEGPIHSHWKPDSSATKCLNCKTNFTLLRRKHHCRRCGYIFCSDCLTQTANLTLIASFERPHCHCSVHNDDPVSGFVNSSHSISTSESNPNPNSSEPPAHETDDEARSSSDASHNNTQSIDSALSSSLSSTPSSVNSQTIVTPNPRRARSPAAGLTENLRNMNLSRPNSRLANISNSPLPGLHRNLSHLSNVLTLSNVNSNTSTSSVLATTNNDMSSYNPSTANVSTAATIANSIKSATSTSTDSTINKNTTTSTTQTSRSSTTHCPVATKAMSSDYAIDCKVCPSCHEAYLNFLKSGLTHEITVSEVETGGHINEFKALVKKVMSGEIDLDEEPEDDVPEDVEDDATVNASNDSPELSDHHKDQGGWDWSTF</sequence>
<keyword evidence="2" id="KW-1185">Reference proteome</keyword>
<protein>
    <submittedName>
        <fullName evidence="1">Unnamed protein product</fullName>
    </submittedName>
</protein>
<dbReference type="EMBL" id="BSXS01006185">
    <property type="protein sequence ID" value="GME85185.1"/>
    <property type="molecule type" value="Genomic_DNA"/>
</dbReference>